<protein>
    <submittedName>
        <fullName evidence="1">Uncharacterized protein</fullName>
    </submittedName>
</protein>
<reference evidence="1" key="1">
    <citation type="submission" date="2019-03" db="EMBL/GenBank/DDBJ databases">
        <title>Lake Tanganyika Metagenome-Assembled Genomes (MAGs).</title>
        <authorList>
            <person name="Tran P."/>
        </authorList>
    </citation>
    <scope>NUCLEOTIDE SEQUENCE</scope>
    <source>
        <strain evidence="1">K_DeepCast_65m_m2_066</strain>
    </source>
</reference>
<evidence type="ECO:0000313" key="2">
    <source>
        <dbReference type="Proteomes" id="UP000712673"/>
    </source>
</evidence>
<evidence type="ECO:0000313" key="1">
    <source>
        <dbReference type="EMBL" id="MBM3225839.1"/>
    </source>
</evidence>
<gene>
    <name evidence="1" type="ORF">FJZ47_18860</name>
</gene>
<accession>A0A938B487</accession>
<name>A0A938B487_UNCTE</name>
<dbReference type="Proteomes" id="UP000712673">
    <property type="component" value="Unassembled WGS sequence"/>
</dbReference>
<organism evidence="1 2">
    <name type="scientific">Tectimicrobiota bacterium</name>
    <dbReference type="NCBI Taxonomy" id="2528274"/>
    <lineage>
        <taxon>Bacteria</taxon>
        <taxon>Pseudomonadati</taxon>
        <taxon>Nitrospinota/Tectimicrobiota group</taxon>
        <taxon>Candidatus Tectimicrobiota</taxon>
    </lineage>
</organism>
<sequence length="127" mass="14371">MLFREAGQPYFKRLAVPRRYRWLGAWRTLSTYAAEQQLLPVGGRDLHHRIQQFFATHTRLRIEFQLGGMPSTAIRVLRQHSSPSAAALARIHCLECTAQTQDTYQVILVGGPEPPPNTIPTPAIQPQ</sequence>
<dbReference type="EMBL" id="VGLS01000701">
    <property type="protein sequence ID" value="MBM3225839.1"/>
    <property type="molecule type" value="Genomic_DNA"/>
</dbReference>
<proteinExistence type="predicted"/>
<dbReference type="AlphaFoldDB" id="A0A938B487"/>
<comment type="caution">
    <text evidence="1">The sequence shown here is derived from an EMBL/GenBank/DDBJ whole genome shotgun (WGS) entry which is preliminary data.</text>
</comment>